<name>A0ABS3ZEH3_9GAMM</name>
<dbReference type="Gene3D" id="2.30.130.40">
    <property type="entry name" value="LON domain-like"/>
    <property type="match status" value="1"/>
</dbReference>
<dbReference type="InterPro" id="IPR003111">
    <property type="entry name" value="Lon_prtase_N"/>
</dbReference>
<gene>
    <name evidence="2" type="ORF">H9C73_15380</name>
</gene>
<evidence type="ECO:0000259" key="1">
    <source>
        <dbReference type="PROSITE" id="PS51787"/>
    </source>
</evidence>
<comment type="caution">
    <text evidence="2">The sequence shown here is derived from an EMBL/GenBank/DDBJ whole genome shotgun (WGS) entry which is preliminary data.</text>
</comment>
<dbReference type="RefSeq" id="WP_209288792.1">
    <property type="nucleotide sequence ID" value="NZ_JACVEW010000035.1"/>
</dbReference>
<dbReference type="InterPro" id="IPR015947">
    <property type="entry name" value="PUA-like_sf"/>
</dbReference>
<dbReference type="SUPFAM" id="SSF88697">
    <property type="entry name" value="PUA domain-like"/>
    <property type="match status" value="1"/>
</dbReference>
<dbReference type="PANTHER" id="PTHR46732">
    <property type="entry name" value="ATP-DEPENDENT PROTEASE LA (LON) DOMAIN PROTEIN"/>
    <property type="match status" value="1"/>
</dbReference>
<dbReference type="Pfam" id="PF02190">
    <property type="entry name" value="LON_substr_bdg"/>
    <property type="match status" value="1"/>
</dbReference>
<proteinExistence type="predicted"/>
<dbReference type="Proteomes" id="UP000810171">
    <property type="component" value="Unassembled WGS sequence"/>
</dbReference>
<dbReference type="InterPro" id="IPR046336">
    <property type="entry name" value="Lon_prtase_N_sf"/>
</dbReference>
<keyword evidence="3" id="KW-1185">Reference proteome</keyword>
<organism evidence="2 3">
    <name type="scientific">Marinobacterium alkalitolerans</name>
    <dbReference type="NCBI Taxonomy" id="1542925"/>
    <lineage>
        <taxon>Bacteria</taxon>
        <taxon>Pseudomonadati</taxon>
        <taxon>Pseudomonadota</taxon>
        <taxon>Gammaproteobacteria</taxon>
        <taxon>Oceanospirillales</taxon>
        <taxon>Oceanospirillaceae</taxon>
        <taxon>Marinobacterium</taxon>
    </lineage>
</organism>
<dbReference type="PROSITE" id="PS51787">
    <property type="entry name" value="LON_N"/>
    <property type="match status" value="1"/>
</dbReference>
<feature type="domain" description="Lon N-terminal" evidence="1">
    <location>
        <begin position="4"/>
        <end position="216"/>
    </location>
</feature>
<dbReference type="PANTHER" id="PTHR46732:SF8">
    <property type="entry name" value="ATP-DEPENDENT PROTEASE LA (LON) DOMAIN PROTEIN"/>
    <property type="match status" value="1"/>
</dbReference>
<protein>
    <submittedName>
        <fullName evidence="2">LON peptidase substrate-binding domain-containing protein</fullName>
    </submittedName>
</protein>
<reference evidence="2 3" key="1">
    <citation type="submission" date="2020-09" db="EMBL/GenBank/DDBJ databases">
        <authorList>
            <person name="Tanuku N.R.S."/>
        </authorList>
    </citation>
    <scope>NUCLEOTIDE SEQUENCE [LARGE SCALE GENOMIC DNA]</scope>
    <source>
        <strain evidence="2 3">AK62</strain>
    </source>
</reference>
<evidence type="ECO:0000313" key="2">
    <source>
        <dbReference type="EMBL" id="MBP0050108.1"/>
    </source>
</evidence>
<evidence type="ECO:0000313" key="3">
    <source>
        <dbReference type="Proteomes" id="UP000810171"/>
    </source>
</evidence>
<dbReference type="SMART" id="SM00464">
    <property type="entry name" value="LON"/>
    <property type="match status" value="1"/>
</dbReference>
<sequence>MTEICIFPIPGCVTFPGTVFPLHVFEPRYREMIQYCLDTETPVAICHTQKELSPGKAVSSLEEALSSNQATYRPYDVFSAGPCELIETLDDGRMLLNVHIEQRYRREQELQLLPWQKYACTPFPDRKQTPEEDAESTVLRDKVIHRLQALSHPDPAARQALEQLSTAPEWVNRSDAAFSFALFGVIRFDPALLQSLLEMDSAHARLHHTLELLNEL</sequence>
<dbReference type="EMBL" id="JACVEW010000035">
    <property type="protein sequence ID" value="MBP0050108.1"/>
    <property type="molecule type" value="Genomic_DNA"/>
</dbReference>
<accession>A0ABS3ZEH3</accession>